<evidence type="ECO:0000313" key="13">
    <source>
        <dbReference type="Proteomes" id="UP000241421"/>
    </source>
</evidence>
<reference evidence="12 13" key="1">
    <citation type="submission" date="2018-04" db="EMBL/GenBank/DDBJ databases">
        <title>Massilia violaceinigra sp. nov., a novel purple-pigmented bacterium isolated from Tianshan glacier, Xinjiang, China.</title>
        <authorList>
            <person name="Wang H."/>
        </authorList>
    </citation>
    <scope>NUCLEOTIDE SEQUENCE [LARGE SCALE GENOMIC DNA]</scope>
    <source>
        <strain evidence="12 13">B448-2</strain>
    </source>
</reference>
<evidence type="ECO:0000256" key="5">
    <source>
        <dbReference type="ARBA" id="ARBA00022840"/>
    </source>
</evidence>
<evidence type="ECO:0000256" key="3">
    <source>
        <dbReference type="ARBA" id="ARBA00022692"/>
    </source>
</evidence>
<dbReference type="AlphaFoldDB" id="A0A2U2HL93"/>
<dbReference type="GO" id="GO:0034040">
    <property type="term" value="F:ATPase-coupled lipid transmembrane transporter activity"/>
    <property type="evidence" value="ECO:0007669"/>
    <property type="project" value="TreeGrafter"/>
</dbReference>
<dbReference type="PANTHER" id="PTHR24221:SF654">
    <property type="entry name" value="ATP-BINDING CASSETTE SUB-FAMILY B MEMBER 6"/>
    <property type="match status" value="1"/>
</dbReference>
<feature type="transmembrane region" description="Helical" evidence="9">
    <location>
        <begin position="257"/>
        <end position="278"/>
    </location>
</feature>
<gene>
    <name evidence="12" type="ORF">C7C56_012720</name>
</gene>
<accession>A0A2U2HL93</accession>
<dbReference type="OrthoDB" id="8554730at2"/>
<keyword evidence="6 9" id="KW-1133">Transmembrane helix</keyword>
<protein>
    <submittedName>
        <fullName evidence="12">ABC transporter ATP-binding protein</fullName>
    </submittedName>
</protein>
<keyword evidence="3 9" id="KW-0812">Transmembrane</keyword>
<dbReference type="PROSITE" id="PS50929">
    <property type="entry name" value="ABC_TM1F"/>
    <property type="match status" value="1"/>
</dbReference>
<sequence length="619" mass="67620">MHPDTPAKPALAQTGKALALLRRAAEPERRHLGWAVVWLVLAAALEVAGPILGKMLIDEHLLPRRLDWPRMAAMLGAMLVTGWVASWLRYLQLVRLSGLAMRSVRRLREWVYGHVLRLPMAFFDRAMTGQLVSRVTNDTEAVKTLYIQVLFVILDSSIVLVGTMAAMAWLDWRLMLIVLALVPAVVAIVWLYQRLSAPAVHRARALRSDINGQIAESIGGMSVLQASNAERRFGARFGATNQAHYKARLAELRANAFLLRPALDLLNVLLLAIVIFSFGQRTMSAVEVGVLYAFISYIARVIEPLIQITMQFSGLQQAVVATARVSALLEETGAPEHAPGKATATHTAAHSEPGKRPLQGTPAAQGRGMPHQVPAAPPALRIRHLSFAYNPGDDVLNDLNLDIAQGAFYGIVGHTGSGKSTLLSLMLRYYPAPAGAIEMNGHQLESIDNERFRAEVGLVPQDPFLLAASARENIDMGRGLAQHEIEAAARAAHAHDFISALEQGYDTELGEGGSRLSTGQKQLIAIARALAGKPRLLLLDEATSHIDSQTEQIVQVALNELRGRVTIVAIAHRLSTIREADQIVVLNHGRIAEAGTHEQLMQIEGGFYQRLYLLQQLAM</sequence>
<dbReference type="SUPFAM" id="SSF52540">
    <property type="entry name" value="P-loop containing nucleoside triphosphate hydrolases"/>
    <property type="match status" value="1"/>
</dbReference>
<evidence type="ECO:0000256" key="7">
    <source>
        <dbReference type="ARBA" id="ARBA00023136"/>
    </source>
</evidence>
<dbReference type="Proteomes" id="UP000241421">
    <property type="component" value="Unassembled WGS sequence"/>
</dbReference>
<dbReference type="GO" id="GO:0140359">
    <property type="term" value="F:ABC-type transporter activity"/>
    <property type="evidence" value="ECO:0007669"/>
    <property type="project" value="InterPro"/>
</dbReference>
<dbReference type="CDD" id="cd18544">
    <property type="entry name" value="ABC_6TM_TmrA_like"/>
    <property type="match status" value="1"/>
</dbReference>
<feature type="domain" description="ABC transporter" evidence="10">
    <location>
        <begin position="380"/>
        <end position="613"/>
    </location>
</feature>
<feature type="transmembrane region" description="Helical" evidence="9">
    <location>
        <begin position="72"/>
        <end position="91"/>
    </location>
</feature>
<comment type="caution">
    <text evidence="12">The sequence shown here is derived from an EMBL/GenBank/DDBJ whole genome shotgun (WGS) entry which is preliminary data.</text>
</comment>
<keyword evidence="4" id="KW-0547">Nucleotide-binding</keyword>
<evidence type="ECO:0000256" key="6">
    <source>
        <dbReference type="ARBA" id="ARBA00022989"/>
    </source>
</evidence>
<organism evidence="12 13">
    <name type="scientific">Massilia glaciei</name>
    <dbReference type="NCBI Taxonomy" id="1524097"/>
    <lineage>
        <taxon>Bacteria</taxon>
        <taxon>Pseudomonadati</taxon>
        <taxon>Pseudomonadota</taxon>
        <taxon>Betaproteobacteria</taxon>
        <taxon>Burkholderiales</taxon>
        <taxon>Oxalobacteraceae</taxon>
        <taxon>Telluria group</taxon>
        <taxon>Massilia</taxon>
    </lineage>
</organism>
<dbReference type="InterPro" id="IPR027417">
    <property type="entry name" value="P-loop_NTPase"/>
</dbReference>
<dbReference type="PROSITE" id="PS50893">
    <property type="entry name" value="ABC_TRANSPORTER_2"/>
    <property type="match status" value="1"/>
</dbReference>
<evidence type="ECO:0000313" key="12">
    <source>
        <dbReference type="EMBL" id="PWF48278.1"/>
    </source>
</evidence>
<dbReference type="InterPro" id="IPR003439">
    <property type="entry name" value="ABC_transporter-like_ATP-bd"/>
</dbReference>
<dbReference type="PANTHER" id="PTHR24221">
    <property type="entry name" value="ATP-BINDING CASSETTE SUB-FAMILY B"/>
    <property type="match status" value="1"/>
</dbReference>
<dbReference type="Gene3D" id="1.20.1560.10">
    <property type="entry name" value="ABC transporter type 1, transmembrane domain"/>
    <property type="match status" value="1"/>
</dbReference>
<keyword evidence="5 12" id="KW-0067">ATP-binding</keyword>
<dbReference type="GO" id="GO:0016887">
    <property type="term" value="F:ATP hydrolysis activity"/>
    <property type="evidence" value="ECO:0007669"/>
    <property type="project" value="InterPro"/>
</dbReference>
<name>A0A2U2HL93_9BURK</name>
<comment type="subcellular location">
    <subcellularLocation>
        <location evidence="1">Cell membrane</location>
        <topology evidence="1">Multi-pass membrane protein</topology>
    </subcellularLocation>
</comment>
<evidence type="ECO:0000256" key="4">
    <source>
        <dbReference type="ARBA" id="ARBA00022741"/>
    </source>
</evidence>
<feature type="region of interest" description="Disordered" evidence="8">
    <location>
        <begin position="334"/>
        <end position="373"/>
    </location>
</feature>
<evidence type="ECO:0000256" key="8">
    <source>
        <dbReference type="SAM" id="MobiDB-lite"/>
    </source>
</evidence>
<dbReference type="InterPro" id="IPR011527">
    <property type="entry name" value="ABC1_TM_dom"/>
</dbReference>
<keyword evidence="7 9" id="KW-0472">Membrane</keyword>
<feature type="transmembrane region" description="Helical" evidence="9">
    <location>
        <begin position="174"/>
        <end position="192"/>
    </location>
</feature>
<dbReference type="Gene3D" id="3.40.50.300">
    <property type="entry name" value="P-loop containing nucleotide triphosphate hydrolases"/>
    <property type="match status" value="1"/>
</dbReference>
<feature type="transmembrane region" description="Helical" evidence="9">
    <location>
        <begin position="145"/>
        <end position="168"/>
    </location>
</feature>
<dbReference type="Pfam" id="PF00664">
    <property type="entry name" value="ABC_membrane"/>
    <property type="match status" value="1"/>
</dbReference>
<dbReference type="InterPro" id="IPR036640">
    <property type="entry name" value="ABC1_TM_sf"/>
</dbReference>
<dbReference type="EMBL" id="PXWF02000204">
    <property type="protein sequence ID" value="PWF48278.1"/>
    <property type="molecule type" value="Genomic_DNA"/>
</dbReference>
<evidence type="ECO:0000256" key="9">
    <source>
        <dbReference type="SAM" id="Phobius"/>
    </source>
</evidence>
<dbReference type="SMART" id="SM00382">
    <property type="entry name" value="AAA"/>
    <property type="match status" value="1"/>
</dbReference>
<evidence type="ECO:0000256" key="1">
    <source>
        <dbReference type="ARBA" id="ARBA00004651"/>
    </source>
</evidence>
<dbReference type="SUPFAM" id="SSF90123">
    <property type="entry name" value="ABC transporter transmembrane region"/>
    <property type="match status" value="1"/>
</dbReference>
<evidence type="ECO:0000259" key="10">
    <source>
        <dbReference type="PROSITE" id="PS50893"/>
    </source>
</evidence>
<feature type="transmembrane region" description="Helical" evidence="9">
    <location>
        <begin position="32"/>
        <end position="52"/>
    </location>
</feature>
<dbReference type="Pfam" id="PF00005">
    <property type="entry name" value="ABC_tran"/>
    <property type="match status" value="1"/>
</dbReference>
<dbReference type="InterPro" id="IPR039421">
    <property type="entry name" value="Type_1_exporter"/>
</dbReference>
<evidence type="ECO:0000259" key="11">
    <source>
        <dbReference type="PROSITE" id="PS50929"/>
    </source>
</evidence>
<keyword evidence="13" id="KW-1185">Reference proteome</keyword>
<dbReference type="GO" id="GO:0005524">
    <property type="term" value="F:ATP binding"/>
    <property type="evidence" value="ECO:0007669"/>
    <property type="project" value="UniProtKB-KW"/>
</dbReference>
<dbReference type="GO" id="GO:0005886">
    <property type="term" value="C:plasma membrane"/>
    <property type="evidence" value="ECO:0007669"/>
    <property type="project" value="UniProtKB-SubCell"/>
</dbReference>
<keyword evidence="2" id="KW-1003">Cell membrane</keyword>
<evidence type="ECO:0000256" key="2">
    <source>
        <dbReference type="ARBA" id="ARBA00022475"/>
    </source>
</evidence>
<proteinExistence type="predicted"/>
<dbReference type="RefSeq" id="WP_106757768.1">
    <property type="nucleotide sequence ID" value="NZ_PXWF02000204.1"/>
</dbReference>
<feature type="domain" description="ABC transmembrane type-1" evidence="11">
    <location>
        <begin position="34"/>
        <end position="317"/>
    </location>
</feature>
<dbReference type="InterPro" id="IPR003593">
    <property type="entry name" value="AAA+_ATPase"/>
</dbReference>
<dbReference type="FunFam" id="3.40.50.300:FF:000218">
    <property type="entry name" value="Multidrug ABC transporter ATP-binding protein"/>
    <property type="match status" value="1"/>
</dbReference>